<name>A0ABP9G9N0_9FLAO</name>
<dbReference type="Gene3D" id="3.40.50.1980">
    <property type="entry name" value="Nitrogenase molybdenum iron protein domain"/>
    <property type="match status" value="2"/>
</dbReference>
<organism evidence="2 3">
    <name type="scientific">Algibacter agarivorans</name>
    <dbReference type="NCBI Taxonomy" id="1109741"/>
    <lineage>
        <taxon>Bacteria</taxon>
        <taxon>Pseudomonadati</taxon>
        <taxon>Bacteroidota</taxon>
        <taxon>Flavobacteriia</taxon>
        <taxon>Flavobacteriales</taxon>
        <taxon>Flavobacteriaceae</taxon>
        <taxon>Algibacter</taxon>
    </lineage>
</organism>
<feature type="domain" description="Fe/B12 periplasmic-binding" evidence="1">
    <location>
        <begin position="120"/>
        <end position="392"/>
    </location>
</feature>
<dbReference type="PANTHER" id="PTHR30535">
    <property type="entry name" value="VITAMIN B12-BINDING PROTEIN"/>
    <property type="match status" value="1"/>
</dbReference>
<dbReference type="PROSITE" id="PS50983">
    <property type="entry name" value="FE_B12_PBP"/>
    <property type="match status" value="1"/>
</dbReference>
<dbReference type="Pfam" id="PF01497">
    <property type="entry name" value="Peripla_BP_2"/>
    <property type="match status" value="1"/>
</dbReference>
<protein>
    <submittedName>
        <fullName evidence="2">ABC transporter substrate-binding protein</fullName>
    </submittedName>
</protein>
<gene>
    <name evidence="2" type="ORF">GCM10023314_02720</name>
</gene>
<sequence>MIVFFLKISTYNIIKSDHCHTAFMIYKFLLLHILCLLLNCKSEPKKQLREISEGTNLNVKYAKGFSIKDYKTYKILEINKPWPQSKKNYRFALLKANYDANFWSLEKQRFDDVIELPINKIVVTSTTHIPALDLLNVEQTLIGFPGTDFISSEKIRQQINQGSIRELGKNDGLNTEVLLELNPDLVVGFGIDGNNRSLETIKKSGIPVIFNGDWVENSPLAKAEWIKFFGALYNKEKEADSIFNQIEKNYLEAKLLAQNAKTKPTVLSGAMHNDIWYLPNGTSTEAQLLKDANVNYLWQDTVGSGSLKLNFESVFVKAKDADIWLNPSNYSSFETLKNGNENHALFKAFQNKNMFTFTNTIGESGGVLYYELGMTRPDLVLKDLIKICHPGLLENYEAHFFKPLK</sequence>
<dbReference type="InterPro" id="IPR002491">
    <property type="entry name" value="ABC_transptr_periplasmic_BD"/>
</dbReference>
<dbReference type="EMBL" id="BAABJJ010000002">
    <property type="protein sequence ID" value="GAA4933693.1"/>
    <property type="molecule type" value="Genomic_DNA"/>
</dbReference>
<evidence type="ECO:0000313" key="3">
    <source>
        <dbReference type="Proteomes" id="UP001501302"/>
    </source>
</evidence>
<dbReference type="SUPFAM" id="SSF53807">
    <property type="entry name" value="Helical backbone' metal receptor"/>
    <property type="match status" value="1"/>
</dbReference>
<keyword evidence="3" id="KW-1185">Reference proteome</keyword>
<dbReference type="InterPro" id="IPR050902">
    <property type="entry name" value="ABC_Transporter_SBP"/>
</dbReference>
<comment type="caution">
    <text evidence="2">The sequence shown here is derived from an EMBL/GenBank/DDBJ whole genome shotgun (WGS) entry which is preliminary data.</text>
</comment>
<reference evidence="3" key="1">
    <citation type="journal article" date="2019" name="Int. J. Syst. Evol. Microbiol.">
        <title>The Global Catalogue of Microorganisms (GCM) 10K type strain sequencing project: providing services to taxonomists for standard genome sequencing and annotation.</title>
        <authorList>
            <consortium name="The Broad Institute Genomics Platform"/>
            <consortium name="The Broad Institute Genome Sequencing Center for Infectious Disease"/>
            <person name="Wu L."/>
            <person name="Ma J."/>
        </authorList>
    </citation>
    <scope>NUCLEOTIDE SEQUENCE [LARGE SCALE GENOMIC DNA]</scope>
    <source>
        <strain evidence="3">JCM 18285</strain>
    </source>
</reference>
<dbReference type="PANTHER" id="PTHR30535:SF34">
    <property type="entry name" value="MOLYBDATE-BINDING PROTEIN MOLA"/>
    <property type="match status" value="1"/>
</dbReference>
<accession>A0ABP9G9N0</accession>
<proteinExistence type="predicted"/>
<evidence type="ECO:0000259" key="1">
    <source>
        <dbReference type="PROSITE" id="PS50983"/>
    </source>
</evidence>
<evidence type="ECO:0000313" key="2">
    <source>
        <dbReference type="EMBL" id="GAA4933693.1"/>
    </source>
</evidence>
<dbReference type="Proteomes" id="UP001501302">
    <property type="component" value="Unassembled WGS sequence"/>
</dbReference>